<evidence type="ECO:0000313" key="4">
    <source>
        <dbReference type="Proteomes" id="UP000078070"/>
    </source>
</evidence>
<name>A0A1A9EWW2_9GAMM</name>
<dbReference type="RefSeq" id="WP_067379847.1">
    <property type="nucleotide sequence ID" value="NZ_CP015839.1"/>
</dbReference>
<organism evidence="3 4">
    <name type="scientific">Marinobacterium aestuarii</name>
    <dbReference type="NCBI Taxonomy" id="1821621"/>
    <lineage>
        <taxon>Bacteria</taxon>
        <taxon>Pseudomonadati</taxon>
        <taxon>Pseudomonadota</taxon>
        <taxon>Gammaproteobacteria</taxon>
        <taxon>Oceanospirillales</taxon>
        <taxon>Oceanospirillaceae</taxon>
        <taxon>Marinobacterium</taxon>
    </lineage>
</organism>
<accession>A0A1A9EWW2</accession>
<dbReference type="SMART" id="SM00758">
    <property type="entry name" value="PA14"/>
    <property type="match status" value="1"/>
</dbReference>
<feature type="domain" description="PA14" evidence="2">
    <location>
        <begin position="35"/>
        <end position="186"/>
    </location>
</feature>
<dbReference type="AlphaFoldDB" id="A0A1A9EWW2"/>
<evidence type="ECO:0000256" key="1">
    <source>
        <dbReference type="SAM" id="SignalP"/>
    </source>
</evidence>
<evidence type="ECO:0000259" key="2">
    <source>
        <dbReference type="PROSITE" id="PS51820"/>
    </source>
</evidence>
<gene>
    <name evidence="3" type="ORF">A8C75_06875</name>
</gene>
<dbReference type="OrthoDB" id="9785394at2"/>
<evidence type="ECO:0000313" key="3">
    <source>
        <dbReference type="EMBL" id="ANG62240.1"/>
    </source>
</evidence>
<proteinExistence type="predicted"/>
<reference evidence="3 4" key="2">
    <citation type="journal article" date="2018" name="Int. J. Syst. Evol. Microbiol.">
        <title>Marinobacterium aestuarii sp. nov., a benzene-degrading marine bacterium isolated from estuary sediment.</title>
        <authorList>
            <person name="Bae S.S."/>
            <person name="Jung J."/>
            <person name="Chung D."/>
            <person name="Baek K."/>
        </authorList>
    </citation>
    <scope>NUCLEOTIDE SEQUENCE [LARGE SCALE GENOMIC DNA]</scope>
    <source>
        <strain evidence="3 4">ST58-10</strain>
    </source>
</reference>
<feature type="chain" id="PRO_5008386510" description="PA14 domain-containing protein" evidence="1">
    <location>
        <begin position="28"/>
        <end position="192"/>
    </location>
</feature>
<dbReference type="Pfam" id="PF07691">
    <property type="entry name" value="PA14"/>
    <property type="match status" value="1"/>
</dbReference>
<dbReference type="Gene3D" id="3.90.182.10">
    <property type="entry name" value="Toxin - Anthrax Protective Antigen,domain 1"/>
    <property type="match status" value="1"/>
</dbReference>
<dbReference type="KEGG" id="mars:A8C75_06875"/>
<dbReference type="Proteomes" id="UP000078070">
    <property type="component" value="Chromosome"/>
</dbReference>
<sequence>MRKLIPTRPLACLLSSAALLFAAPAQAQTPVAADNLQPGLEVCYIDGLIRHIDEMVRLEATKPCEPGPNLRLLNSSVGGGTVLTSNLNDGVMARITGLIHLDTAGTYLFTFESNDGVRLEIDGQMILEDPDVHSDRYAEYGRMDVTEPGWYPLTVRYFERKSTSTLRFFWQPPGTEGTMPKVPAAALAHKGA</sequence>
<dbReference type="InterPro" id="IPR011658">
    <property type="entry name" value="PA14_dom"/>
</dbReference>
<keyword evidence="1" id="KW-0732">Signal</keyword>
<dbReference type="STRING" id="1821621.A8C75_06875"/>
<protein>
    <recommendedName>
        <fullName evidence="2">PA14 domain-containing protein</fullName>
    </recommendedName>
</protein>
<dbReference type="InterPro" id="IPR037524">
    <property type="entry name" value="PA14/GLEYA"/>
</dbReference>
<dbReference type="SUPFAM" id="SSF56988">
    <property type="entry name" value="Anthrax protective antigen"/>
    <property type="match status" value="1"/>
</dbReference>
<feature type="signal peptide" evidence="1">
    <location>
        <begin position="1"/>
        <end position="27"/>
    </location>
</feature>
<dbReference type="EMBL" id="CP015839">
    <property type="protein sequence ID" value="ANG62240.1"/>
    <property type="molecule type" value="Genomic_DNA"/>
</dbReference>
<dbReference type="PROSITE" id="PS51820">
    <property type="entry name" value="PA14"/>
    <property type="match status" value="1"/>
</dbReference>
<reference evidence="4" key="1">
    <citation type="submission" date="2016-05" db="EMBL/GenBank/DDBJ databases">
        <authorList>
            <person name="Baek K."/>
            <person name="Yang S.-J."/>
        </authorList>
    </citation>
    <scope>NUCLEOTIDE SEQUENCE [LARGE SCALE GENOMIC DNA]</scope>
    <source>
        <strain evidence="4">ST58-10</strain>
    </source>
</reference>
<keyword evidence="4" id="KW-1185">Reference proteome</keyword>